<dbReference type="Pfam" id="PF13358">
    <property type="entry name" value="DDE_3"/>
    <property type="match status" value="1"/>
</dbReference>
<accession>A0A914D1Q5</accession>
<dbReference type="PANTHER" id="PTHR47326">
    <property type="entry name" value="TRANSPOSABLE ELEMENT TC3 TRANSPOSASE-LIKE PROTEIN"/>
    <property type="match status" value="1"/>
</dbReference>
<sequence>MPHKVVKKYTHSDKPHITIWSAINSELVIGPIFFTGGISSEAYKQTLKNFVSDLHQISNENEHPILVQDDSKLHSNAEVVEFLEKEFPNHWIGTESKYAKWPHHSSDLSPINFFLWGYIKSRVYKTPIETGDVDELKKRIEAAFKNVTPDLLEEAIEEYKTRLERVVKTNGHLVDATIYGEEIDYDQLNVWGMYNWQYL</sequence>
<evidence type="ECO:0000313" key="3">
    <source>
        <dbReference type="WBParaSite" id="ACRNAN_scaffold16591.g7121.t1"/>
    </source>
</evidence>
<organism evidence="2 3">
    <name type="scientific">Acrobeloides nanus</name>
    <dbReference type="NCBI Taxonomy" id="290746"/>
    <lineage>
        <taxon>Eukaryota</taxon>
        <taxon>Metazoa</taxon>
        <taxon>Ecdysozoa</taxon>
        <taxon>Nematoda</taxon>
        <taxon>Chromadorea</taxon>
        <taxon>Rhabditida</taxon>
        <taxon>Tylenchina</taxon>
        <taxon>Cephalobomorpha</taxon>
        <taxon>Cephaloboidea</taxon>
        <taxon>Cephalobidae</taxon>
        <taxon>Acrobeloides</taxon>
    </lineage>
</organism>
<feature type="domain" description="Tc1-like transposase DDE" evidence="1">
    <location>
        <begin position="8"/>
        <end position="126"/>
    </location>
</feature>
<dbReference type="WBParaSite" id="ACRNAN_scaffold16591.g7121.t1">
    <property type="protein sequence ID" value="ACRNAN_scaffold16591.g7121.t1"/>
    <property type="gene ID" value="ACRNAN_scaffold16591.g7121"/>
</dbReference>
<evidence type="ECO:0000259" key="1">
    <source>
        <dbReference type="Pfam" id="PF13358"/>
    </source>
</evidence>
<dbReference type="InterPro" id="IPR038717">
    <property type="entry name" value="Tc1-like_DDE_dom"/>
</dbReference>
<reference evidence="3" key="1">
    <citation type="submission" date="2022-11" db="UniProtKB">
        <authorList>
            <consortium name="WormBaseParasite"/>
        </authorList>
    </citation>
    <scope>IDENTIFICATION</scope>
</reference>
<dbReference type="GO" id="GO:0003676">
    <property type="term" value="F:nucleic acid binding"/>
    <property type="evidence" value="ECO:0007669"/>
    <property type="project" value="InterPro"/>
</dbReference>
<dbReference type="AlphaFoldDB" id="A0A914D1Q5"/>
<dbReference type="Proteomes" id="UP000887540">
    <property type="component" value="Unplaced"/>
</dbReference>
<name>A0A914D1Q5_9BILA</name>
<dbReference type="InterPro" id="IPR036397">
    <property type="entry name" value="RNaseH_sf"/>
</dbReference>
<proteinExistence type="predicted"/>
<dbReference type="Gene3D" id="3.30.420.10">
    <property type="entry name" value="Ribonuclease H-like superfamily/Ribonuclease H"/>
    <property type="match status" value="1"/>
</dbReference>
<dbReference type="PANTHER" id="PTHR47326:SF1">
    <property type="entry name" value="HTH PSQ-TYPE DOMAIN-CONTAINING PROTEIN"/>
    <property type="match status" value="1"/>
</dbReference>
<protein>
    <submittedName>
        <fullName evidence="3">Tc1-like transposase DDE domain-containing protein</fullName>
    </submittedName>
</protein>
<evidence type="ECO:0000313" key="2">
    <source>
        <dbReference type="Proteomes" id="UP000887540"/>
    </source>
</evidence>
<keyword evidence="2" id="KW-1185">Reference proteome</keyword>